<feature type="region of interest" description="Disordered" evidence="1">
    <location>
        <begin position="1"/>
        <end position="54"/>
    </location>
</feature>
<accession>A0A0A9AXZ6</accession>
<reference evidence="2" key="1">
    <citation type="submission" date="2014-09" db="EMBL/GenBank/DDBJ databases">
        <authorList>
            <person name="Magalhaes I.L.F."/>
            <person name="Oliveira U."/>
            <person name="Santos F.R."/>
            <person name="Vidigal T.H.D.A."/>
            <person name="Brescovit A.D."/>
            <person name="Santos A.J."/>
        </authorList>
    </citation>
    <scope>NUCLEOTIDE SEQUENCE</scope>
    <source>
        <tissue evidence="2">Shoot tissue taken approximately 20 cm above the soil surface</tissue>
    </source>
</reference>
<feature type="compositionally biased region" description="Basic and acidic residues" evidence="1">
    <location>
        <begin position="1"/>
        <end position="20"/>
    </location>
</feature>
<dbReference type="AlphaFoldDB" id="A0A0A9AXZ6"/>
<name>A0A0A9AXZ6_ARUDO</name>
<dbReference type="EMBL" id="GBRH01245938">
    <property type="protein sequence ID" value="JAD51957.1"/>
    <property type="molecule type" value="Transcribed_RNA"/>
</dbReference>
<proteinExistence type="predicted"/>
<sequence>MLHILRDAHRMEGTDWRSGDGVDGVGGQGEVTQIRRTPLDRKEHNPGAERAGGRAVRWCQEEDGGAVRWVTADREYRGRQ</sequence>
<evidence type="ECO:0000313" key="2">
    <source>
        <dbReference type="EMBL" id="JAD51957.1"/>
    </source>
</evidence>
<feature type="compositionally biased region" description="Basic and acidic residues" evidence="1">
    <location>
        <begin position="37"/>
        <end position="47"/>
    </location>
</feature>
<evidence type="ECO:0000256" key="1">
    <source>
        <dbReference type="SAM" id="MobiDB-lite"/>
    </source>
</evidence>
<reference evidence="2" key="2">
    <citation type="journal article" date="2015" name="Data Brief">
        <title>Shoot transcriptome of the giant reed, Arundo donax.</title>
        <authorList>
            <person name="Barrero R.A."/>
            <person name="Guerrero F.D."/>
            <person name="Moolhuijzen P."/>
            <person name="Goolsby J.A."/>
            <person name="Tidwell J."/>
            <person name="Bellgard S.E."/>
            <person name="Bellgard M.I."/>
        </authorList>
    </citation>
    <scope>NUCLEOTIDE SEQUENCE</scope>
    <source>
        <tissue evidence="2">Shoot tissue taken approximately 20 cm above the soil surface</tissue>
    </source>
</reference>
<protein>
    <submittedName>
        <fullName evidence="2">Uncharacterized protein</fullName>
    </submittedName>
</protein>
<organism evidence="2">
    <name type="scientific">Arundo donax</name>
    <name type="common">Giant reed</name>
    <name type="synonym">Donax arundinaceus</name>
    <dbReference type="NCBI Taxonomy" id="35708"/>
    <lineage>
        <taxon>Eukaryota</taxon>
        <taxon>Viridiplantae</taxon>
        <taxon>Streptophyta</taxon>
        <taxon>Embryophyta</taxon>
        <taxon>Tracheophyta</taxon>
        <taxon>Spermatophyta</taxon>
        <taxon>Magnoliopsida</taxon>
        <taxon>Liliopsida</taxon>
        <taxon>Poales</taxon>
        <taxon>Poaceae</taxon>
        <taxon>PACMAD clade</taxon>
        <taxon>Arundinoideae</taxon>
        <taxon>Arundineae</taxon>
        <taxon>Arundo</taxon>
    </lineage>
</organism>